<accession>A0ABP0LNL0</accession>
<proteinExistence type="predicted"/>
<evidence type="ECO:0000313" key="2">
    <source>
        <dbReference type="EMBL" id="CAK9039922.1"/>
    </source>
</evidence>
<feature type="compositionally biased region" description="Basic residues" evidence="1">
    <location>
        <begin position="1"/>
        <end position="10"/>
    </location>
</feature>
<keyword evidence="3" id="KW-1185">Reference proteome</keyword>
<dbReference type="EMBL" id="CAXAMM010016845">
    <property type="protein sequence ID" value="CAK9039922.1"/>
    <property type="molecule type" value="Genomic_DNA"/>
</dbReference>
<sequence length="492" mass="55613">MPDLKRRRLMGKQPAPEGQNNRDARNVLTTWLRDRWVASRMSREGLTGHAVRNTLRLAFNALAPEDKAAWLRLRLEADFPVHFRAAASALLSLWQSERPIVEETRVPACYRGNGTMFRYSGSFSKIVDAETSALLAAGQAETIPDVCAKLRGHTQLCALWDEFTAFFERLQASFHLDRWTLALELHCKVSVQTQVSSIHFHAMFDSRKPVILPKSALDFRGAGPHISVDAPHARGRACKRAYDQGHFYLQVPKIGGIFMRTNSPAYDAFAVTPEWITSLWQTCKITKDTAEKEYIRAKKHVRAYVDNVHYHSQCERAQAVAEKKAQALGELQLLKKEAVRIDAVDADFLPQFNSLAFRRKFLVLDGPTRLGKTIYASSLAGEANTLEVNCANVSEPDLRAFDPLRHKAIVFDEGSPAMVIAHKKLFQGGVEEVSMSHSSTNMYSYKVWVYNCMLILTSNKWREEAAAMDQADQSWLAQNSVLVICERPLYRQ</sequence>
<gene>
    <name evidence="2" type="ORF">SCF082_LOCUS23302</name>
</gene>
<evidence type="ECO:0000256" key="1">
    <source>
        <dbReference type="SAM" id="MobiDB-lite"/>
    </source>
</evidence>
<evidence type="ECO:0008006" key="4">
    <source>
        <dbReference type="Google" id="ProtNLM"/>
    </source>
</evidence>
<evidence type="ECO:0000313" key="3">
    <source>
        <dbReference type="Proteomes" id="UP001642464"/>
    </source>
</evidence>
<protein>
    <recommendedName>
        <fullName evidence="4">Replication-associated protein</fullName>
    </recommendedName>
</protein>
<reference evidence="2 3" key="1">
    <citation type="submission" date="2024-02" db="EMBL/GenBank/DDBJ databases">
        <authorList>
            <person name="Chen Y."/>
            <person name="Shah S."/>
            <person name="Dougan E. K."/>
            <person name="Thang M."/>
            <person name="Chan C."/>
        </authorList>
    </citation>
    <scope>NUCLEOTIDE SEQUENCE [LARGE SCALE GENOMIC DNA]</scope>
</reference>
<comment type="caution">
    <text evidence="2">The sequence shown here is derived from an EMBL/GenBank/DDBJ whole genome shotgun (WGS) entry which is preliminary data.</text>
</comment>
<feature type="region of interest" description="Disordered" evidence="1">
    <location>
        <begin position="1"/>
        <end position="24"/>
    </location>
</feature>
<name>A0ABP0LNL0_9DINO</name>
<organism evidence="2 3">
    <name type="scientific">Durusdinium trenchii</name>
    <dbReference type="NCBI Taxonomy" id="1381693"/>
    <lineage>
        <taxon>Eukaryota</taxon>
        <taxon>Sar</taxon>
        <taxon>Alveolata</taxon>
        <taxon>Dinophyceae</taxon>
        <taxon>Suessiales</taxon>
        <taxon>Symbiodiniaceae</taxon>
        <taxon>Durusdinium</taxon>
    </lineage>
</organism>
<dbReference type="Proteomes" id="UP001642464">
    <property type="component" value="Unassembled WGS sequence"/>
</dbReference>